<sequence length="230" mass="25174">MAIKASIFSSILSFLGLGGGSAWGSVQFFKSKGNSDHAAKERSEGLREQEAIAGIDVARSPKLLDETEGATIYVAAAQSFDDDDSWESSRTLSAKKLVFSIRSGESGTFDKTGDSTYVGEVMSTEELSEKLSSVWREEDESDRDPEDHLALDVVVLEDGSEWKNYLVRFNGEFRAMFPEGRDDSDAAISRKLKTFLETADTAKTFDDHFGSGAKDRLSEMLSNIPLVGGR</sequence>
<evidence type="ECO:0000313" key="2">
    <source>
        <dbReference type="Proteomes" id="UP000006502"/>
    </source>
</evidence>
<dbReference type="Proteomes" id="UP000006502">
    <property type="component" value="Chromosome"/>
</dbReference>
<dbReference type="EMBL" id="CP003731">
    <property type="protein sequence ID" value="AFO52020.1"/>
    <property type="molecule type" value="Genomic_DNA"/>
</dbReference>
<reference evidence="2" key="2">
    <citation type="submission" date="2012-07" db="EMBL/GenBank/DDBJ databases">
        <title>Complete genome sequence of 'Candidatus Mycoplasma haemolamae'.</title>
        <authorList>
            <person name="Guimaraes A.M.S."/>
            <person name="Toth B."/>
            <person name="Santos A.P."/>
            <person name="Nascimento N.C."/>
            <person name="Sojka J.E."/>
            <person name="Messick J.B."/>
        </authorList>
    </citation>
    <scope>NUCLEOTIDE SEQUENCE [LARGE SCALE GENOMIC DNA]</scope>
    <source>
        <strain evidence="2">Purdue</strain>
    </source>
</reference>
<dbReference type="PATRIC" id="fig|1212765.3.peg.493"/>
<reference evidence="1 2" key="1">
    <citation type="journal article" date="2012" name="J. Bacteriol.">
        <title>Genome Sequence of "Candidatus Mycoplasma haemolamae" Strain Purdue, a Red Blood Cell Pathogen of Alpacas (Vicugna pacos) and Llamas (Lama glama).</title>
        <authorList>
            <person name="Guimaraes A.M."/>
            <person name="Toth B."/>
            <person name="Santos A.P."/>
            <person name="do Nascimento N.C."/>
            <person name="Kritchevsky J.E."/>
            <person name="Messick J.B."/>
        </authorList>
    </citation>
    <scope>NUCLEOTIDE SEQUENCE [LARGE SCALE GENOMIC DNA]</scope>
    <source>
        <strain evidence="1 2">Purdue</strain>
    </source>
</reference>
<dbReference type="HOGENOM" id="CLU_1203758_0_0_14"/>
<dbReference type="STRING" id="1212765.MHLP_02200"/>
<accession>I7B9T0</accession>
<proteinExistence type="predicted"/>
<dbReference type="KEGG" id="mhl:MHLP_02200"/>
<protein>
    <submittedName>
        <fullName evidence="1">Uncharacterized protein</fullName>
    </submittedName>
</protein>
<keyword evidence="2" id="KW-1185">Reference proteome</keyword>
<dbReference type="AlphaFoldDB" id="I7B9T0"/>
<name>I7B9T0_MYCHA</name>
<gene>
    <name evidence="1" type="ordered locus">MHLP_02200</name>
</gene>
<evidence type="ECO:0000313" key="1">
    <source>
        <dbReference type="EMBL" id="AFO52020.1"/>
    </source>
</evidence>
<organism evidence="1 2">
    <name type="scientific">Mycoplasma haematolamae (strain Purdue)</name>
    <dbReference type="NCBI Taxonomy" id="1212765"/>
    <lineage>
        <taxon>Bacteria</taxon>
        <taxon>Bacillati</taxon>
        <taxon>Mycoplasmatota</taxon>
        <taxon>Mollicutes</taxon>
        <taxon>Mycoplasmataceae</taxon>
        <taxon>Mycoplasma</taxon>
    </lineage>
</organism>